<dbReference type="Proteomes" id="UP001379533">
    <property type="component" value="Chromosome"/>
</dbReference>
<evidence type="ECO:0000313" key="8">
    <source>
        <dbReference type="Proteomes" id="UP001379533"/>
    </source>
</evidence>
<dbReference type="InterPro" id="IPR036736">
    <property type="entry name" value="ACP-like_sf"/>
</dbReference>
<dbReference type="PROSITE" id="PS00606">
    <property type="entry name" value="KS3_1"/>
    <property type="match status" value="1"/>
</dbReference>
<protein>
    <submittedName>
        <fullName evidence="7">Acyltransferase domain-containing protein</fullName>
    </submittedName>
</protein>
<dbReference type="SUPFAM" id="SSF52151">
    <property type="entry name" value="FabD/lysophospholipase-like"/>
    <property type="match status" value="1"/>
</dbReference>
<dbReference type="InterPro" id="IPR020806">
    <property type="entry name" value="PKS_PP-bd"/>
</dbReference>
<accession>A0ABZ2JYE1</accession>
<dbReference type="InterPro" id="IPR014043">
    <property type="entry name" value="Acyl_transferase_dom"/>
</dbReference>
<keyword evidence="2" id="KW-0597">Phosphoprotein</keyword>
<keyword evidence="8" id="KW-1185">Reference proteome</keyword>
<dbReference type="InterPro" id="IPR050091">
    <property type="entry name" value="PKS_NRPS_Biosynth_Enz"/>
</dbReference>
<dbReference type="Gene3D" id="1.10.1200.10">
    <property type="entry name" value="ACP-like"/>
    <property type="match status" value="1"/>
</dbReference>
<name>A0ABZ2JYE1_9BACT</name>
<dbReference type="EMBL" id="CP089982">
    <property type="protein sequence ID" value="WXA91518.1"/>
    <property type="molecule type" value="Genomic_DNA"/>
</dbReference>
<dbReference type="InterPro" id="IPR014030">
    <property type="entry name" value="Ketoacyl_synth_N"/>
</dbReference>
<dbReference type="PROSITE" id="PS52004">
    <property type="entry name" value="KS3_2"/>
    <property type="match status" value="1"/>
</dbReference>
<sequence length="1090" mass="118441">MVVERSEKLRAYLEKTTASLAEAAARIRELEARTREPIAIVSMACRFPGGADTPEKLWELLVSEKDAVTEVPVSRWDVAQFFDADPDAAGKTYSRWGGFVEGGVENFDAAFFGISPREAAGIDPQERWLLEAAWEVFERAGIRAETLDGTAGGVYIGLSGSEYQTRAFGDTTRIDAYTLTGASPSTIVGRVAYWFGLRGPTVAVDTACSSSLVAIHMACQALRNGECPWALAGGVHALVTPEGYIALSRLKALSPTGRCRTFSAEADGFVRAEGCGLLLLKRLTDAQRDGDRIIALLRGSAINQDGRSQGLTAPNGLAQEEVIRTTLSRAAIEPSSVDVVECHGTGTRLGDPIEIEALATVYAQARPATNPLVLGSIKTNIGHTEAAAGVAGVIKAVLALAHEEIPRSLHTGAPNPYVPWNRLGVEVARERRPWPRKEHPRRVAVSSFGISGTNAHAIVEEAPSFEETATEVTQRNWSPLLLSGRDEHALRQQATRLVEHLRSHPHLRGLDVAAGLATGRVHHPARLALPVRNDAKLEDTVERLAAFSAGRAGPGLATSADARAPGKVAVLFTGQGSQRAGMGRELYARYRAFREEMDAVIGEMNRHLERRLEDILFAEPGTPNAELLNETQWAQPALFALEVALYRQWEAWGIRADVLLGHSVGELAAAHIAGILDRRDACALVIARGRLMQALPKGGAMASVEASESEVLPLLAPYGIRVSLAAINGPKQVVVSGDADAVDEVCRALRERGTRATRLVVSHAFHSAHMDPMLAAYERLARRVTYRAGQIAIVSTVTGECANSGELECADYWVGQVRRAVRFADGVRALDAIGVTAYLECGPHGVLTAMAAECLPPSRPVAFVPSLRKARAEEETLTEAACALHVQGHSLDWTRVFAGTGARKVILPTYAFQRQRYWLGETPPRETEERVTASSSPPPLDDLAELVRAEAADILRLPDPSELSPDRPLQDWGLDSLMAVELRNRLAKKCGIPLPITFVMEHPTPMDMVEYLSKQVNIPNEPREEELDDDEIRTLLMNIPAARLREAGLLAELIDLAPPLFSRVEDHEANVRPHDEPRRRGWYDLSAQDV</sequence>
<dbReference type="InterPro" id="IPR016039">
    <property type="entry name" value="Thiolase-like"/>
</dbReference>
<dbReference type="SUPFAM" id="SSF47336">
    <property type="entry name" value="ACP-like"/>
    <property type="match status" value="1"/>
</dbReference>
<dbReference type="InterPro" id="IPR001227">
    <property type="entry name" value="Ac_transferase_dom_sf"/>
</dbReference>
<evidence type="ECO:0000259" key="6">
    <source>
        <dbReference type="PROSITE" id="PS52004"/>
    </source>
</evidence>
<evidence type="ECO:0000313" key="7">
    <source>
        <dbReference type="EMBL" id="WXA91518.1"/>
    </source>
</evidence>
<keyword evidence="7" id="KW-0012">Acyltransferase</keyword>
<evidence type="ECO:0000256" key="1">
    <source>
        <dbReference type="ARBA" id="ARBA00022450"/>
    </source>
</evidence>
<feature type="domain" description="Ketosynthase family 3 (KS3)" evidence="6">
    <location>
        <begin position="35"/>
        <end position="461"/>
    </location>
</feature>
<dbReference type="InterPro" id="IPR018201">
    <property type="entry name" value="Ketoacyl_synth_AS"/>
</dbReference>
<dbReference type="SMART" id="SM01294">
    <property type="entry name" value="PKS_PP_betabranch"/>
    <property type="match status" value="1"/>
</dbReference>
<evidence type="ECO:0000259" key="5">
    <source>
        <dbReference type="PROSITE" id="PS50075"/>
    </source>
</evidence>
<dbReference type="Pfam" id="PF00698">
    <property type="entry name" value="Acyl_transf_1"/>
    <property type="match status" value="1"/>
</dbReference>
<feature type="region of interest" description="Disordered" evidence="4">
    <location>
        <begin position="921"/>
        <end position="940"/>
    </location>
</feature>
<evidence type="ECO:0000256" key="3">
    <source>
        <dbReference type="ARBA" id="ARBA00022679"/>
    </source>
</evidence>
<dbReference type="SMART" id="SM00823">
    <property type="entry name" value="PKS_PP"/>
    <property type="match status" value="1"/>
</dbReference>
<dbReference type="SMART" id="SM00825">
    <property type="entry name" value="PKS_KS"/>
    <property type="match status" value="1"/>
</dbReference>
<dbReference type="SUPFAM" id="SSF53901">
    <property type="entry name" value="Thiolase-like"/>
    <property type="match status" value="1"/>
</dbReference>
<dbReference type="PANTHER" id="PTHR43775">
    <property type="entry name" value="FATTY ACID SYNTHASE"/>
    <property type="match status" value="1"/>
</dbReference>
<dbReference type="SUPFAM" id="SSF55048">
    <property type="entry name" value="Probable ACP-binding domain of malonyl-CoA ACP transacylase"/>
    <property type="match status" value="1"/>
</dbReference>
<dbReference type="GO" id="GO:0016746">
    <property type="term" value="F:acyltransferase activity"/>
    <property type="evidence" value="ECO:0007669"/>
    <property type="project" value="UniProtKB-KW"/>
</dbReference>
<dbReference type="Gene3D" id="3.30.70.3290">
    <property type="match status" value="1"/>
</dbReference>
<evidence type="ECO:0000256" key="4">
    <source>
        <dbReference type="SAM" id="MobiDB-lite"/>
    </source>
</evidence>
<dbReference type="SMART" id="SM00827">
    <property type="entry name" value="PKS_AT"/>
    <property type="match status" value="1"/>
</dbReference>
<keyword evidence="1" id="KW-0596">Phosphopantetheine</keyword>
<dbReference type="InterPro" id="IPR032821">
    <property type="entry name" value="PKS_assoc"/>
</dbReference>
<dbReference type="InterPro" id="IPR016036">
    <property type="entry name" value="Malonyl_transacylase_ACP-bd"/>
</dbReference>
<dbReference type="InterPro" id="IPR009081">
    <property type="entry name" value="PP-bd_ACP"/>
</dbReference>
<dbReference type="Pfam" id="PF16197">
    <property type="entry name" value="KAsynt_C_assoc"/>
    <property type="match status" value="1"/>
</dbReference>
<dbReference type="InterPro" id="IPR020841">
    <property type="entry name" value="PKS_Beta-ketoAc_synthase_dom"/>
</dbReference>
<organism evidence="7 8">
    <name type="scientific">Pendulispora brunnea</name>
    <dbReference type="NCBI Taxonomy" id="2905690"/>
    <lineage>
        <taxon>Bacteria</taxon>
        <taxon>Pseudomonadati</taxon>
        <taxon>Myxococcota</taxon>
        <taxon>Myxococcia</taxon>
        <taxon>Myxococcales</taxon>
        <taxon>Sorangiineae</taxon>
        <taxon>Pendulisporaceae</taxon>
        <taxon>Pendulispora</taxon>
    </lineage>
</organism>
<dbReference type="Pfam" id="PF00109">
    <property type="entry name" value="ketoacyl-synt"/>
    <property type="match status" value="1"/>
</dbReference>
<dbReference type="PROSITE" id="PS50075">
    <property type="entry name" value="CARRIER"/>
    <property type="match status" value="1"/>
</dbReference>
<keyword evidence="3" id="KW-0808">Transferase</keyword>
<dbReference type="Gene3D" id="3.40.47.10">
    <property type="match status" value="1"/>
</dbReference>
<dbReference type="InterPro" id="IPR014031">
    <property type="entry name" value="Ketoacyl_synth_C"/>
</dbReference>
<dbReference type="InterPro" id="IPR016035">
    <property type="entry name" value="Acyl_Trfase/lysoPLipase"/>
</dbReference>
<proteinExistence type="predicted"/>
<dbReference type="CDD" id="cd00833">
    <property type="entry name" value="PKS"/>
    <property type="match status" value="1"/>
</dbReference>
<dbReference type="PANTHER" id="PTHR43775:SF51">
    <property type="entry name" value="INACTIVE PHENOLPHTHIOCEROL SYNTHESIS POLYKETIDE SYNTHASE TYPE I PKS1-RELATED"/>
    <property type="match status" value="1"/>
</dbReference>
<gene>
    <name evidence="7" type="ORF">LZC95_34305</name>
</gene>
<evidence type="ECO:0000256" key="2">
    <source>
        <dbReference type="ARBA" id="ARBA00022553"/>
    </source>
</evidence>
<dbReference type="Pfam" id="PF02801">
    <property type="entry name" value="Ketoacyl-synt_C"/>
    <property type="match status" value="1"/>
</dbReference>
<dbReference type="Gene3D" id="3.40.366.10">
    <property type="entry name" value="Malonyl-Coenzyme A Acyl Carrier Protein, domain 2"/>
    <property type="match status" value="1"/>
</dbReference>
<feature type="domain" description="Carrier" evidence="5">
    <location>
        <begin position="941"/>
        <end position="1016"/>
    </location>
</feature>
<dbReference type="Pfam" id="PF00550">
    <property type="entry name" value="PP-binding"/>
    <property type="match status" value="1"/>
</dbReference>
<reference evidence="7 8" key="1">
    <citation type="submission" date="2021-12" db="EMBL/GenBank/DDBJ databases">
        <title>Discovery of the Pendulisporaceae a myxobacterial family with distinct sporulation behavior and unique specialized metabolism.</title>
        <authorList>
            <person name="Garcia R."/>
            <person name="Popoff A."/>
            <person name="Bader C.D."/>
            <person name="Loehr J."/>
            <person name="Walesch S."/>
            <person name="Walt C."/>
            <person name="Boldt J."/>
            <person name="Bunk B."/>
            <person name="Haeckl F.J.F.P.J."/>
            <person name="Gunesch A.P."/>
            <person name="Birkelbach J."/>
            <person name="Nuebel U."/>
            <person name="Pietschmann T."/>
            <person name="Bach T."/>
            <person name="Mueller R."/>
        </authorList>
    </citation>
    <scope>NUCLEOTIDE SEQUENCE [LARGE SCALE GENOMIC DNA]</scope>
    <source>
        <strain evidence="7 8">MSr12523</strain>
    </source>
</reference>
<dbReference type="RefSeq" id="WP_394842138.1">
    <property type="nucleotide sequence ID" value="NZ_CP089982.1"/>
</dbReference>